<evidence type="ECO:0000313" key="1">
    <source>
        <dbReference type="EMBL" id="EFM83368.1"/>
    </source>
</evidence>
<comment type="caution">
    <text evidence="1">The sequence shown here is derived from an EMBL/GenBank/DDBJ whole genome shotgun (WGS) entry which is preliminary data.</text>
</comment>
<protein>
    <submittedName>
        <fullName evidence="1">Uncharacterized protein</fullName>
    </submittedName>
</protein>
<accession>A0A125W848</accession>
<sequence>MRKQPFSYLYNSKELFVQNIIFFHLTTSIRENPLLNKDCYSCYLSKKGYQNVLFHRNQPVIP</sequence>
<dbReference type="HOGENOM" id="CLU_2897118_0_0_9"/>
<dbReference type="EMBL" id="AEBR01000027">
    <property type="protein sequence ID" value="EFM83368.1"/>
    <property type="molecule type" value="Genomic_DNA"/>
</dbReference>
<evidence type="ECO:0000313" key="2">
    <source>
        <dbReference type="Proteomes" id="UP000004846"/>
    </source>
</evidence>
<name>A0A125W848_ENTFL</name>
<dbReference type="AlphaFoldDB" id="A0A125W848"/>
<gene>
    <name evidence="1" type="ORF">HMPREF9498_00997</name>
</gene>
<dbReference type="Proteomes" id="UP000004846">
    <property type="component" value="Unassembled WGS sequence"/>
</dbReference>
<reference evidence="1 2" key="1">
    <citation type="submission" date="2010-07" db="EMBL/GenBank/DDBJ databases">
        <authorList>
            <person name="Sid Ahmed O."/>
        </authorList>
    </citation>
    <scope>NUCLEOTIDE SEQUENCE [LARGE SCALE GENOMIC DNA]</scope>
    <source>
        <strain evidence="1 2">TX4248</strain>
    </source>
</reference>
<organism evidence="1 2">
    <name type="scientific">Enterococcus faecalis TX4248</name>
    <dbReference type="NCBI Taxonomy" id="749495"/>
    <lineage>
        <taxon>Bacteria</taxon>
        <taxon>Bacillati</taxon>
        <taxon>Bacillota</taxon>
        <taxon>Bacilli</taxon>
        <taxon>Lactobacillales</taxon>
        <taxon>Enterococcaceae</taxon>
        <taxon>Enterococcus</taxon>
    </lineage>
</organism>
<proteinExistence type="predicted"/>